<dbReference type="PANTHER" id="PTHR22943:SF248">
    <property type="entry name" value="SEVEN TM RECEPTOR"/>
    <property type="match status" value="1"/>
</dbReference>
<dbReference type="InterPro" id="IPR019428">
    <property type="entry name" value="7TM_GPCR_serpentine_rcpt_Str"/>
</dbReference>
<sequence length="1155" mass="130100">MSAWPAIIRTVDCLEGVVVMHNYCHSGVLGAIINCTVIYFLWRRKYNSQLLAYRICITITSMQGILISGVVTALANTVHLFHYNHFLVIVYGLIATFDEKIGHFFIYFSLMTTACVWMLIPGSCLVQHLSLSKPHLSNSRKILLSYSICFLMIAWSTPYLLNFYPSPAFDETVVQAHRPADCDSFVALGGVLMPNKDHPKGILNFAVECIIPTYVISYGTFAFCVHRSRQALSSLDVKLSDRTLAMHRRFLMMLAMQNLLPLVVLSVPFTIFFIVVIGGYGMGLMTLIMSFSYWTLPIIQGSVALKFVLQATTRTLRMSLWPGIIRFVDQVEGAIGTALNVAVIYLLWRRKYSPNLLSYRICITITAIQGVLVSGVVVFLSNMVHLFHYDNFLIIVYGFIATFDEKLGRFLIYSSFYATFSVFQFIPGACLLQYFALCKPHLTTAKRFLFSYGPCLLMMLWSTPYYLSFHPAPSFDQLIRDVHQPFPSDPFVAIGAVLLPSRKHPKAIVNFALECVIPCYSISYGAFALCVLKCKGILSSMKLSEKTLAMHRKFLIMLALQNLLPLLVLSLPMGIFIAAVIGGLPMGLVTLVLSFSYWTLPIIQGSVALLFVHRVKIRSHRVHRTHSVTSIGRFLIYFSLFSTFCVWQLIPGACLLQYFTLCKPLPRVRRFIVSYGLCVVMLVWSTPYLLSFYPSSSFDDLVRTVHRPNACDAFVTMGSLLLPTDEHPKAMLNLAVECVIPTYAISYGIFAFCAAKCRGILTSLNIAFSEKTMAMHRKFLIMLALQNLLPLVVLSLPIGIFIVAVIGGYPMGLMTLVVSFSYWTLPVIQGSVALLFVNRVRTTNEKDRSKNMSFWPLFAAYTATAITTLGAAINVLVLVYLYRINIGGSWRVQVFVDDTYTMVVYGPVLLLPEWMRDAVFAAGAAHIYLMWQLIPAQSILQFCSLYRRNFSLPKRFLLAYSFVLLLVASSFYSCLEYIPTSGYARELRVIGRRAHNLTETDTFEVYGMPLFYTGRNEGRNMLFTIFVEICPSYTASYLLFGYCFYRVYRMVHNLREGISISPRSKAMHRTLLQLQFAQGSIPLLCTGTIISVSFICVASGLNIGTYAVLISLGLWSFSTVQGTMYLIYLRRTDKSRGTKIKNLSSNTKSNPQNKS</sequence>
<keyword evidence="2" id="KW-1185">Reference proteome</keyword>
<evidence type="ECO:0000313" key="2">
    <source>
        <dbReference type="Proteomes" id="UP000005239"/>
    </source>
</evidence>
<gene>
    <name evidence="1" type="primary">WBGene00113912</name>
</gene>
<dbReference type="Pfam" id="PF10326">
    <property type="entry name" value="7TM_GPCR_Str"/>
    <property type="match status" value="2"/>
</dbReference>
<proteinExistence type="predicted"/>
<dbReference type="EnsemblMetazoa" id="PPA24358.1">
    <property type="protein sequence ID" value="PPA24358.1"/>
    <property type="gene ID" value="WBGene00113912"/>
</dbReference>
<evidence type="ECO:0000313" key="1">
    <source>
        <dbReference type="EnsemblMetazoa" id="PPA24358.1"/>
    </source>
</evidence>
<dbReference type="PANTHER" id="PTHR22943">
    <property type="entry name" value="7-TRANSMEMBRANE DOMAIN RECEPTOR C.ELEGANS"/>
    <property type="match status" value="1"/>
</dbReference>
<protein>
    <submittedName>
        <fullName evidence="1">G protein-coupled receptor</fullName>
    </submittedName>
</protein>
<name>A0A2A6BL77_PRIPA</name>
<dbReference type="Proteomes" id="UP000005239">
    <property type="component" value="Unassembled WGS sequence"/>
</dbReference>
<dbReference type="Pfam" id="PF10317">
    <property type="entry name" value="7TM_GPCR_Srd"/>
    <property type="match status" value="1"/>
</dbReference>
<reference evidence="2" key="1">
    <citation type="journal article" date="2008" name="Nat. Genet.">
        <title>The Pristionchus pacificus genome provides a unique perspective on nematode lifestyle and parasitism.</title>
        <authorList>
            <person name="Dieterich C."/>
            <person name="Clifton S.W."/>
            <person name="Schuster L.N."/>
            <person name="Chinwalla A."/>
            <person name="Delehaunty K."/>
            <person name="Dinkelacker I."/>
            <person name="Fulton L."/>
            <person name="Fulton R."/>
            <person name="Godfrey J."/>
            <person name="Minx P."/>
            <person name="Mitreva M."/>
            <person name="Roeseler W."/>
            <person name="Tian H."/>
            <person name="Witte H."/>
            <person name="Yang S.P."/>
            <person name="Wilson R.K."/>
            <person name="Sommer R.J."/>
        </authorList>
    </citation>
    <scope>NUCLEOTIDE SEQUENCE [LARGE SCALE GENOMIC DNA]</scope>
    <source>
        <strain evidence="2">PS312</strain>
    </source>
</reference>
<dbReference type="InterPro" id="IPR019421">
    <property type="entry name" value="7TM_GPCR_serpentine_rcpt_Srd"/>
</dbReference>
<reference evidence="1" key="2">
    <citation type="submission" date="2022-06" db="UniProtKB">
        <authorList>
            <consortium name="EnsemblMetazoa"/>
        </authorList>
    </citation>
    <scope>IDENTIFICATION</scope>
    <source>
        <strain evidence="1">PS312</strain>
    </source>
</reference>
<accession>A0A8R1YKJ1</accession>
<accession>A0A2A6BL77</accession>
<organism evidence="1 2">
    <name type="scientific">Pristionchus pacificus</name>
    <name type="common">Parasitic nematode worm</name>
    <dbReference type="NCBI Taxonomy" id="54126"/>
    <lineage>
        <taxon>Eukaryota</taxon>
        <taxon>Metazoa</taxon>
        <taxon>Ecdysozoa</taxon>
        <taxon>Nematoda</taxon>
        <taxon>Chromadorea</taxon>
        <taxon>Rhabditida</taxon>
        <taxon>Rhabditina</taxon>
        <taxon>Diplogasteromorpha</taxon>
        <taxon>Diplogasteroidea</taxon>
        <taxon>Neodiplogasteridae</taxon>
        <taxon>Pristionchus</taxon>
    </lineage>
</organism>
<dbReference type="AlphaFoldDB" id="A0A2A6BL77"/>